<name>A0ABX2ZVW9_9BACI</name>
<feature type="domain" description="Xylose isomerase-like TIM barrel" evidence="1">
    <location>
        <begin position="24"/>
        <end position="242"/>
    </location>
</feature>
<dbReference type="PANTHER" id="PTHR12110">
    <property type="entry name" value="HYDROXYPYRUVATE ISOMERASE"/>
    <property type="match status" value="1"/>
</dbReference>
<dbReference type="InterPro" id="IPR036237">
    <property type="entry name" value="Xyl_isomerase-like_sf"/>
</dbReference>
<dbReference type="Pfam" id="PF01261">
    <property type="entry name" value="AP_endonuc_2"/>
    <property type="match status" value="1"/>
</dbReference>
<sequence>MTLPIALQLWSVKEDAAIDFFGTLEKVAKMGYDGVEFAGYYGKNASEIKAVLNKLGLKIAGAHVSADQIIHYIDDVIAFEKELGNKYVVCPWANFTSLEEWKEFAEHLQQSGNRLAEAGISLVYHNHAHELVRLESEYILDILLNSVPTNLLKAELDTYWLEFSGVDAVEYMSKYKGRTPLIHLKDMAPSKEESTEVGNGIMNIKGIVQQAKLNSAEWLIVEQEAFTKPQLESVEIGLNNLKRILAEA</sequence>
<dbReference type="InterPro" id="IPR050312">
    <property type="entry name" value="IolE/XylAMocC-like"/>
</dbReference>
<evidence type="ECO:0000313" key="2">
    <source>
        <dbReference type="EMBL" id="ODG93514.1"/>
    </source>
</evidence>
<dbReference type="RefSeq" id="WP_069032571.1">
    <property type="nucleotide sequence ID" value="NZ_MDKC01000002.1"/>
</dbReference>
<dbReference type="Gene3D" id="3.20.20.150">
    <property type="entry name" value="Divalent-metal-dependent TIM barrel enzymes"/>
    <property type="match status" value="1"/>
</dbReference>
<dbReference type="SUPFAM" id="SSF51658">
    <property type="entry name" value="Xylose isomerase-like"/>
    <property type="match status" value="1"/>
</dbReference>
<reference evidence="2 3" key="1">
    <citation type="submission" date="2016-07" db="EMBL/GenBank/DDBJ databases">
        <authorList>
            <person name="Townsley L."/>
            <person name="Shank E.A."/>
        </authorList>
    </citation>
    <scope>NUCLEOTIDE SEQUENCE [LARGE SCALE GENOMIC DNA]</scope>
    <source>
        <strain evidence="2 3">CH01</strain>
    </source>
</reference>
<gene>
    <name evidence="2" type="ORF">BED47_04320</name>
</gene>
<dbReference type="GO" id="GO:0016853">
    <property type="term" value="F:isomerase activity"/>
    <property type="evidence" value="ECO:0007669"/>
    <property type="project" value="UniProtKB-KW"/>
</dbReference>
<protein>
    <submittedName>
        <fullName evidence="2">Sugar phosphate isomerase</fullName>
    </submittedName>
</protein>
<organism evidence="2 3">
    <name type="scientific">Gottfriedia luciferensis</name>
    <dbReference type="NCBI Taxonomy" id="178774"/>
    <lineage>
        <taxon>Bacteria</taxon>
        <taxon>Bacillati</taxon>
        <taxon>Bacillota</taxon>
        <taxon>Bacilli</taxon>
        <taxon>Bacillales</taxon>
        <taxon>Bacillaceae</taxon>
        <taxon>Gottfriedia</taxon>
    </lineage>
</organism>
<keyword evidence="3" id="KW-1185">Reference proteome</keyword>
<dbReference type="InterPro" id="IPR013022">
    <property type="entry name" value="Xyl_isomerase-like_TIM-brl"/>
</dbReference>
<keyword evidence="2" id="KW-0413">Isomerase</keyword>
<evidence type="ECO:0000313" key="3">
    <source>
        <dbReference type="Proteomes" id="UP000094580"/>
    </source>
</evidence>
<proteinExistence type="predicted"/>
<comment type="caution">
    <text evidence="2">The sequence shown here is derived from an EMBL/GenBank/DDBJ whole genome shotgun (WGS) entry which is preliminary data.</text>
</comment>
<dbReference type="PANTHER" id="PTHR12110:SF41">
    <property type="entry name" value="INOSOSE DEHYDRATASE"/>
    <property type="match status" value="1"/>
</dbReference>
<dbReference type="Proteomes" id="UP000094580">
    <property type="component" value="Unassembled WGS sequence"/>
</dbReference>
<dbReference type="EMBL" id="MDKC01000002">
    <property type="protein sequence ID" value="ODG93514.1"/>
    <property type="molecule type" value="Genomic_DNA"/>
</dbReference>
<evidence type="ECO:0000259" key="1">
    <source>
        <dbReference type="Pfam" id="PF01261"/>
    </source>
</evidence>
<accession>A0ABX2ZVW9</accession>